<evidence type="ECO:0000256" key="2">
    <source>
        <dbReference type="SAM" id="Phobius"/>
    </source>
</evidence>
<dbReference type="EMBL" id="JBHSZI010000001">
    <property type="protein sequence ID" value="MFC7057328.1"/>
    <property type="molecule type" value="Genomic_DNA"/>
</dbReference>
<dbReference type="Gene3D" id="3.30.9.10">
    <property type="entry name" value="D-Amino Acid Oxidase, subunit A, domain 2"/>
    <property type="match status" value="1"/>
</dbReference>
<evidence type="ECO:0000313" key="5">
    <source>
        <dbReference type="Proteomes" id="UP001596445"/>
    </source>
</evidence>
<organism evidence="4 5">
    <name type="scientific">Halovenus salina</name>
    <dbReference type="NCBI Taxonomy" id="1510225"/>
    <lineage>
        <taxon>Archaea</taxon>
        <taxon>Methanobacteriati</taxon>
        <taxon>Methanobacteriota</taxon>
        <taxon>Stenosarchaea group</taxon>
        <taxon>Halobacteria</taxon>
        <taxon>Halobacteriales</taxon>
        <taxon>Haloarculaceae</taxon>
        <taxon>Halovenus</taxon>
    </lineage>
</organism>
<dbReference type="Pfam" id="PF01266">
    <property type="entry name" value="DAO"/>
    <property type="match status" value="1"/>
</dbReference>
<sequence>MSKFYTGSARYAVMDVIVIGGGIVGLSAAYNLATRGADVTLFEKGSLGAGSTARAAGGIRSQFSTPVNVELSLASKPVWDSFESEFGVDIGLRKTGYLFLARSEETAEQFEANVRMQQRCGADSRVLTPEAATEYCPGLDPEPFARATYNPDDGIADPNLAVQGYAGAAQEAGVEIQTGTAVTDIYRDSGRVTGVQVQGENGTAEHDCTFVVNAAGVWAPELGAMAGIDLPISPRRRQIAVVDPSQAVEESVPLTIDLETGSYFRPERDGIALVGGHFEANPDPEQNPDRFDDDMDIDWAANAVERAAEYTDYFGPETRIRRGWAGLYAVTPDHHPVIEESVPGPVTAAGFSGHGFQHAPATGEVVAELVTDGEASLVDVSVLDSDRFERDEGLTEQNVA</sequence>
<protein>
    <submittedName>
        <fullName evidence="4">NAD(P)/FAD-dependent oxidoreductase</fullName>
        <ecNumber evidence="4">1.-.-.-</ecNumber>
    </submittedName>
</protein>
<dbReference type="RefSeq" id="WP_382186743.1">
    <property type="nucleotide sequence ID" value="NZ_JBHSZI010000001.1"/>
</dbReference>
<keyword evidence="5" id="KW-1185">Reference proteome</keyword>
<keyword evidence="1 4" id="KW-0560">Oxidoreductase</keyword>
<keyword evidence="2" id="KW-0812">Transmembrane</keyword>
<dbReference type="Gene3D" id="3.50.50.60">
    <property type="entry name" value="FAD/NAD(P)-binding domain"/>
    <property type="match status" value="1"/>
</dbReference>
<gene>
    <name evidence="4" type="ORF">ACFQQG_02980</name>
</gene>
<dbReference type="Proteomes" id="UP001596445">
    <property type="component" value="Unassembled WGS sequence"/>
</dbReference>
<dbReference type="InterPro" id="IPR036188">
    <property type="entry name" value="FAD/NAD-bd_sf"/>
</dbReference>
<dbReference type="GO" id="GO:0016491">
    <property type="term" value="F:oxidoreductase activity"/>
    <property type="evidence" value="ECO:0007669"/>
    <property type="project" value="UniProtKB-KW"/>
</dbReference>
<accession>A0ABD5VVG1</accession>
<feature type="domain" description="FAD dependent oxidoreductase" evidence="3">
    <location>
        <begin position="15"/>
        <end position="369"/>
    </location>
</feature>
<reference evidence="4 5" key="1">
    <citation type="journal article" date="2019" name="Int. J. Syst. Evol. Microbiol.">
        <title>The Global Catalogue of Microorganisms (GCM) 10K type strain sequencing project: providing services to taxonomists for standard genome sequencing and annotation.</title>
        <authorList>
            <consortium name="The Broad Institute Genomics Platform"/>
            <consortium name="The Broad Institute Genome Sequencing Center for Infectious Disease"/>
            <person name="Wu L."/>
            <person name="Ma J."/>
        </authorList>
    </citation>
    <scope>NUCLEOTIDE SEQUENCE [LARGE SCALE GENOMIC DNA]</scope>
    <source>
        <strain evidence="4 5">JCM 30072</strain>
    </source>
</reference>
<keyword evidence="2" id="KW-1133">Transmembrane helix</keyword>
<feature type="transmembrane region" description="Helical" evidence="2">
    <location>
        <begin position="12"/>
        <end position="33"/>
    </location>
</feature>
<evidence type="ECO:0000313" key="4">
    <source>
        <dbReference type="EMBL" id="MFC7057328.1"/>
    </source>
</evidence>
<dbReference type="SUPFAM" id="SSF51905">
    <property type="entry name" value="FAD/NAD(P)-binding domain"/>
    <property type="match status" value="1"/>
</dbReference>
<evidence type="ECO:0000259" key="3">
    <source>
        <dbReference type="Pfam" id="PF01266"/>
    </source>
</evidence>
<comment type="caution">
    <text evidence="4">The sequence shown here is derived from an EMBL/GenBank/DDBJ whole genome shotgun (WGS) entry which is preliminary data.</text>
</comment>
<dbReference type="EC" id="1.-.-.-" evidence="4"/>
<dbReference type="PANTHER" id="PTHR13847:SF287">
    <property type="entry name" value="FAD-DEPENDENT OXIDOREDUCTASE DOMAIN-CONTAINING PROTEIN 1"/>
    <property type="match status" value="1"/>
</dbReference>
<dbReference type="PANTHER" id="PTHR13847">
    <property type="entry name" value="SARCOSINE DEHYDROGENASE-RELATED"/>
    <property type="match status" value="1"/>
</dbReference>
<dbReference type="AlphaFoldDB" id="A0ABD5VVG1"/>
<keyword evidence="2" id="KW-0472">Membrane</keyword>
<dbReference type="InterPro" id="IPR006076">
    <property type="entry name" value="FAD-dep_OxRdtase"/>
</dbReference>
<name>A0ABD5VVG1_9EURY</name>
<evidence type="ECO:0000256" key="1">
    <source>
        <dbReference type="ARBA" id="ARBA00023002"/>
    </source>
</evidence>
<proteinExistence type="predicted"/>